<name>A0ACC2KMP5_PERAE</name>
<comment type="caution">
    <text evidence="1">The sequence shown here is derived from an EMBL/GenBank/DDBJ whole genome shotgun (WGS) entry which is preliminary data.</text>
</comment>
<accession>A0ACC2KMP5</accession>
<dbReference type="EMBL" id="CM056818">
    <property type="protein sequence ID" value="KAJ8622326.1"/>
    <property type="molecule type" value="Genomic_DNA"/>
</dbReference>
<evidence type="ECO:0000313" key="2">
    <source>
        <dbReference type="Proteomes" id="UP001234297"/>
    </source>
</evidence>
<sequence length="250" mass="27846">MGAIRATVTFGCFTSLVLLCFSSPCFHAAKSSITNDRPLDIGETMSSPNQTFELGFMSKSTISSTTIWYLGIWSFYFEQRLVVWIAKKKNPVSNASPSLKINHSGNLIISSADGTEIPITSVAPISKNTSAKLLESGNLVLLEEAGGRVLWQSFDHPPDTLLPDMKLWQNLFLISGLIDEIPYLGPFTLGINPNGTNQFVVWYRGLIYWKSSLWNSLGSIKGLFGINIHYSFEFDEDGKYFNFAYNQTRG</sequence>
<keyword evidence="2" id="KW-1185">Reference proteome</keyword>
<reference evidence="1 2" key="1">
    <citation type="journal article" date="2022" name="Hortic Res">
        <title>A haplotype resolved chromosomal level avocado genome allows analysis of novel avocado genes.</title>
        <authorList>
            <person name="Nath O."/>
            <person name="Fletcher S.J."/>
            <person name="Hayward A."/>
            <person name="Shaw L.M."/>
            <person name="Masouleh A.K."/>
            <person name="Furtado A."/>
            <person name="Henry R.J."/>
            <person name="Mitter N."/>
        </authorList>
    </citation>
    <scope>NUCLEOTIDE SEQUENCE [LARGE SCALE GENOMIC DNA]</scope>
    <source>
        <strain evidence="2">cv. Hass</strain>
    </source>
</reference>
<organism evidence="1 2">
    <name type="scientific">Persea americana</name>
    <name type="common">Avocado</name>
    <dbReference type="NCBI Taxonomy" id="3435"/>
    <lineage>
        <taxon>Eukaryota</taxon>
        <taxon>Viridiplantae</taxon>
        <taxon>Streptophyta</taxon>
        <taxon>Embryophyta</taxon>
        <taxon>Tracheophyta</taxon>
        <taxon>Spermatophyta</taxon>
        <taxon>Magnoliopsida</taxon>
        <taxon>Magnoliidae</taxon>
        <taxon>Laurales</taxon>
        <taxon>Lauraceae</taxon>
        <taxon>Persea</taxon>
    </lineage>
</organism>
<proteinExistence type="predicted"/>
<dbReference type="Proteomes" id="UP001234297">
    <property type="component" value="Chromosome 10"/>
</dbReference>
<gene>
    <name evidence="1" type="ORF">MRB53_030855</name>
</gene>
<protein>
    <submittedName>
        <fullName evidence="1">Uncharacterized protein</fullName>
    </submittedName>
</protein>
<evidence type="ECO:0000313" key="1">
    <source>
        <dbReference type="EMBL" id="KAJ8622326.1"/>
    </source>
</evidence>